<evidence type="ECO:0000313" key="17">
    <source>
        <dbReference type="WBParaSite" id="nRc.2.0.1.t25593-RA"/>
    </source>
</evidence>
<dbReference type="GO" id="GO:0004016">
    <property type="term" value="F:adenylate cyclase activity"/>
    <property type="evidence" value="ECO:0007669"/>
    <property type="project" value="TreeGrafter"/>
</dbReference>
<dbReference type="InterPro" id="IPR001054">
    <property type="entry name" value="A/G_cyclase"/>
</dbReference>
<reference evidence="17" key="1">
    <citation type="submission" date="2022-11" db="UniProtKB">
        <authorList>
            <consortium name="WormBaseParasite"/>
        </authorList>
    </citation>
    <scope>IDENTIFICATION</scope>
</reference>
<dbReference type="Gene3D" id="6.10.250.780">
    <property type="match status" value="1"/>
</dbReference>
<evidence type="ECO:0000256" key="11">
    <source>
        <dbReference type="ARBA" id="ARBA00023293"/>
    </source>
</evidence>
<keyword evidence="8" id="KW-0675">Receptor</keyword>
<evidence type="ECO:0000256" key="2">
    <source>
        <dbReference type="ARBA" id="ARBA00004167"/>
    </source>
</evidence>
<keyword evidence="11 13" id="KW-0141">cGMP biosynthesis</keyword>
<dbReference type="AlphaFoldDB" id="A0A915JHK5"/>
<keyword evidence="6" id="KW-1133">Transmembrane helix</keyword>
<dbReference type="GO" id="GO:0005886">
    <property type="term" value="C:plasma membrane"/>
    <property type="evidence" value="ECO:0007669"/>
    <property type="project" value="TreeGrafter"/>
</dbReference>
<evidence type="ECO:0000256" key="7">
    <source>
        <dbReference type="ARBA" id="ARBA00023136"/>
    </source>
</evidence>
<dbReference type="PANTHER" id="PTHR11920">
    <property type="entry name" value="GUANYLYL CYCLASE"/>
    <property type="match status" value="1"/>
</dbReference>
<dbReference type="Gene3D" id="3.30.70.1230">
    <property type="entry name" value="Nucleotide cyclase"/>
    <property type="match status" value="2"/>
</dbReference>
<keyword evidence="4" id="KW-0812">Transmembrane</keyword>
<dbReference type="InterPro" id="IPR029787">
    <property type="entry name" value="Nucleotide_cyclase"/>
</dbReference>
<evidence type="ECO:0000256" key="5">
    <source>
        <dbReference type="ARBA" id="ARBA00022741"/>
    </source>
</evidence>
<dbReference type="Gene3D" id="1.10.510.10">
    <property type="entry name" value="Transferase(Phosphotransferase) domain 1"/>
    <property type="match status" value="1"/>
</dbReference>
<comment type="catalytic activity">
    <reaction evidence="1 13">
        <text>GTP = 3',5'-cyclic GMP + diphosphate</text>
        <dbReference type="Rhea" id="RHEA:13665"/>
        <dbReference type="ChEBI" id="CHEBI:33019"/>
        <dbReference type="ChEBI" id="CHEBI:37565"/>
        <dbReference type="ChEBI" id="CHEBI:57746"/>
        <dbReference type="EC" id="4.6.1.2"/>
    </reaction>
</comment>
<sequence>MNRVFQTLTSQQAIQIDKTIPDNMLICSAPEIVRKELNINIKAVDIYQFAMIAYQILYRKQPFEDASLLQSELIALLKTLDYNGNPLRPTLTPVSCFDAKFLSLFESCWAENPSIRIGAVALKREIFSQTKKFSQNLMDHIVNVLETYTNNLEKTIAERTEKANEEKKRADNVLCQLLPEMVANALKSGHLLPPEIFEMATVCFTSVVSFKDVMINKEPQIVVDTLNMIYQLMDDTIARYDAYKLSREFRIPTIQADHLTLRIGLNSGPVAAGVVGVTLPKYCLFGDTVNVASRMESTGEADKIHISESLYSILETLDRYQMEKRGTVMVKEYFAKNTIALIIPSANRHTAIPSTQIICTTIYKKLAKNRSL</sequence>
<keyword evidence="5" id="KW-0547">Nucleotide-binding</keyword>
<comment type="subcellular location">
    <subcellularLocation>
        <location evidence="2">Membrane</location>
        <topology evidence="2">Single-pass membrane protein</topology>
    </subcellularLocation>
</comment>
<evidence type="ECO:0000256" key="6">
    <source>
        <dbReference type="ARBA" id="ARBA00022989"/>
    </source>
</evidence>
<dbReference type="CDD" id="cd07302">
    <property type="entry name" value="CHD"/>
    <property type="match status" value="1"/>
</dbReference>
<evidence type="ECO:0000256" key="10">
    <source>
        <dbReference type="ARBA" id="ARBA00023239"/>
    </source>
</evidence>
<dbReference type="InterPro" id="IPR050401">
    <property type="entry name" value="Cyclic_nucleotide_synthase"/>
</dbReference>
<evidence type="ECO:0000256" key="12">
    <source>
        <dbReference type="RuleBase" id="RU000405"/>
    </source>
</evidence>
<dbReference type="PROSITE" id="PS00452">
    <property type="entry name" value="GUANYLATE_CYCLASE_1"/>
    <property type="match status" value="1"/>
</dbReference>
<accession>A0A915JHK5</accession>
<feature type="domain" description="Guanylate cyclase" evidence="15">
    <location>
        <begin position="247"/>
        <end position="296"/>
    </location>
</feature>
<dbReference type="Pfam" id="PF00211">
    <property type="entry name" value="Guanylate_cyc"/>
    <property type="match status" value="2"/>
</dbReference>
<dbReference type="SUPFAM" id="SSF55073">
    <property type="entry name" value="Nucleotide cyclase"/>
    <property type="match status" value="1"/>
</dbReference>
<keyword evidence="9" id="KW-0325">Glycoprotein</keyword>
<feature type="domain" description="Guanylate cyclase" evidence="15">
    <location>
        <begin position="201"/>
        <end position="245"/>
    </location>
</feature>
<evidence type="ECO:0000256" key="8">
    <source>
        <dbReference type="ARBA" id="ARBA00023170"/>
    </source>
</evidence>
<feature type="domain" description="Protein kinase" evidence="14">
    <location>
        <begin position="1"/>
        <end position="128"/>
    </location>
</feature>
<dbReference type="PROSITE" id="PS50011">
    <property type="entry name" value="PROTEIN_KINASE_DOM"/>
    <property type="match status" value="1"/>
</dbReference>
<dbReference type="GO" id="GO:0005524">
    <property type="term" value="F:ATP binding"/>
    <property type="evidence" value="ECO:0007669"/>
    <property type="project" value="InterPro"/>
</dbReference>
<dbReference type="InterPro" id="IPR011009">
    <property type="entry name" value="Kinase-like_dom_sf"/>
</dbReference>
<evidence type="ECO:0000259" key="14">
    <source>
        <dbReference type="PROSITE" id="PS50011"/>
    </source>
</evidence>
<evidence type="ECO:0000256" key="13">
    <source>
        <dbReference type="RuleBase" id="RU003431"/>
    </source>
</evidence>
<evidence type="ECO:0000256" key="9">
    <source>
        <dbReference type="ARBA" id="ARBA00023180"/>
    </source>
</evidence>
<proteinExistence type="inferred from homology"/>
<evidence type="ECO:0000259" key="15">
    <source>
        <dbReference type="PROSITE" id="PS50125"/>
    </source>
</evidence>
<dbReference type="PANTHER" id="PTHR11920:SF255">
    <property type="entry name" value="RECEPTOR-TYPE GUANYLATE CYCLASE GCY-25"/>
    <property type="match status" value="1"/>
</dbReference>
<keyword evidence="10 12" id="KW-0456">Lyase</keyword>
<name>A0A915JHK5_ROMCU</name>
<evidence type="ECO:0000256" key="3">
    <source>
        <dbReference type="ARBA" id="ARBA00012202"/>
    </source>
</evidence>
<dbReference type="InterPro" id="IPR018297">
    <property type="entry name" value="A/G_cyclase_CS"/>
</dbReference>
<dbReference type="EC" id="4.6.1.2" evidence="3 13"/>
<dbReference type="SMART" id="SM00044">
    <property type="entry name" value="CYCc"/>
    <property type="match status" value="1"/>
</dbReference>
<organism evidence="16 17">
    <name type="scientific">Romanomermis culicivorax</name>
    <name type="common">Nematode worm</name>
    <dbReference type="NCBI Taxonomy" id="13658"/>
    <lineage>
        <taxon>Eukaryota</taxon>
        <taxon>Metazoa</taxon>
        <taxon>Ecdysozoa</taxon>
        <taxon>Nematoda</taxon>
        <taxon>Enoplea</taxon>
        <taxon>Dorylaimia</taxon>
        <taxon>Mermithida</taxon>
        <taxon>Mermithoidea</taxon>
        <taxon>Mermithidae</taxon>
        <taxon>Romanomermis</taxon>
    </lineage>
</organism>
<protein>
    <recommendedName>
        <fullName evidence="3 13">Guanylate cyclase</fullName>
        <ecNumber evidence="3 13">4.6.1.2</ecNumber>
    </recommendedName>
</protein>
<dbReference type="Proteomes" id="UP000887565">
    <property type="component" value="Unplaced"/>
</dbReference>
<evidence type="ECO:0000256" key="1">
    <source>
        <dbReference type="ARBA" id="ARBA00001436"/>
    </source>
</evidence>
<dbReference type="GO" id="GO:0001653">
    <property type="term" value="F:peptide receptor activity"/>
    <property type="evidence" value="ECO:0007669"/>
    <property type="project" value="TreeGrafter"/>
</dbReference>
<dbReference type="InterPro" id="IPR000719">
    <property type="entry name" value="Prot_kinase_dom"/>
</dbReference>
<dbReference type="GO" id="GO:0004672">
    <property type="term" value="F:protein kinase activity"/>
    <property type="evidence" value="ECO:0007669"/>
    <property type="project" value="InterPro"/>
</dbReference>
<dbReference type="GO" id="GO:0035556">
    <property type="term" value="P:intracellular signal transduction"/>
    <property type="evidence" value="ECO:0007669"/>
    <property type="project" value="InterPro"/>
</dbReference>
<keyword evidence="16" id="KW-1185">Reference proteome</keyword>
<dbReference type="GO" id="GO:0004383">
    <property type="term" value="F:guanylate cyclase activity"/>
    <property type="evidence" value="ECO:0007669"/>
    <property type="project" value="UniProtKB-EC"/>
</dbReference>
<evidence type="ECO:0000256" key="4">
    <source>
        <dbReference type="ARBA" id="ARBA00022692"/>
    </source>
</evidence>
<dbReference type="PROSITE" id="PS50125">
    <property type="entry name" value="GUANYLATE_CYCLASE_2"/>
    <property type="match status" value="2"/>
</dbReference>
<dbReference type="GO" id="GO:0007168">
    <property type="term" value="P:receptor guanylyl cyclase signaling pathway"/>
    <property type="evidence" value="ECO:0007669"/>
    <property type="project" value="TreeGrafter"/>
</dbReference>
<dbReference type="SUPFAM" id="SSF56112">
    <property type="entry name" value="Protein kinase-like (PK-like)"/>
    <property type="match status" value="1"/>
</dbReference>
<comment type="similarity">
    <text evidence="12">Belongs to the adenylyl cyclase class-4/guanylyl cyclase family.</text>
</comment>
<dbReference type="WBParaSite" id="nRc.2.0.1.t25593-RA">
    <property type="protein sequence ID" value="nRc.2.0.1.t25593-RA"/>
    <property type="gene ID" value="nRc.2.0.1.g25593"/>
</dbReference>
<keyword evidence="7" id="KW-0472">Membrane</keyword>
<evidence type="ECO:0000313" key="16">
    <source>
        <dbReference type="Proteomes" id="UP000887565"/>
    </source>
</evidence>